<accession>A0A0S4TIB3</accession>
<keyword evidence="3 4" id="KW-0472">Membrane</keyword>
<sequence length="338" mass="39323">MIRKFLFSSRYSASTWFYCFLLIILNVQYSKLHLKVTKWFSEIYNLLVSSFNSKPGESYEDEIREKMINLPLFLIFLCVFRVLSNFFLTVILLNWRNYESKYLFDNWRFIKGVEGVSQRIQEDTLQVLKLILNLFFKVVISISRILVHIPILIEHSKKVSGIPPFPSGFEYSLISYLAISISVSILGVYFTSRKMSSKIMRKEIVEAEFRKQLILGEEGIPRLNLSLIEDTLVDELKLIHSDIYLYSFRYSLISESLASLVGFLPTILLIPAIVRKDITIGGRAAIIRCFNTVTSGITCFFFNWDDISELYTAIKRLYNLEQRINKCKLEPSTLLNEA</sequence>
<feature type="transmembrane region" description="Helical" evidence="4">
    <location>
        <begin position="173"/>
        <end position="192"/>
    </location>
</feature>
<organism evidence="5">
    <name type="scientific">Cryptosporidium hominis</name>
    <dbReference type="NCBI Taxonomy" id="237895"/>
    <lineage>
        <taxon>Eukaryota</taxon>
        <taxon>Sar</taxon>
        <taxon>Alveolata</taxon>
        <taxon>Apicomplexa</taxon>
        <taxon>Conoidasida</taxon>
        <taxon>Coccidia</taxon>
        <taxon>Eucoccidiorida</taxon>
        <taxon>Eimeriorina</taxon>
        <taxon>Cryptosporidiidae</taxon>
        <taxon>Cryptosporidium</taxon>
    </lineage>
</organism>
<dbReference type="Pfam" id="PF05992">
    <property type="entry name" value="SbmA_BacA"/>
    <property type="match status" value="1"/>
</dbReference>
<dbReference type="EMBL" id="LN877953">
    <property type="protein sequence ID" value="CUV07117.1"/>
    <property type="molecule type" value="Genomic_DNA"/>
</dbReference>
<keyword evidence="2 4" id="KW-1133">Transmembrane helix</keyword>
<keyword evidence="1 4" id="KW-0812">Transmembrane</keyword>
<dbReference type="GO" id="GO:0005524">
    <property type="term" value="F:ATP binding"/>
    <property type="evidence" value="ECO:0007669"/>
    <property type="project" value="InterPro"/>
</dbReference>
<feature type="transmembrane region" description="Helical" evidence="4">
    <location>
        <begin position="12"/>
        <end position="29"/>
    </location>
</feature>
<dbReference type="VEuPathDB" id="CryptoDB:ChTU502y2012_407g0675"/>
<dbReference type="AlphaFoldDB" id="A0A0S4TIB3"/>
<dbReference type="InterPro" id="IPR036640">
    <property type="entry name" value="ABC1_TM_sf"/>
</dbReference>
<dbReference type="VEuPathDB" id="CryptoDB:GY17_00001927"/>
<evidence type="ECO:0000256" key="3">
    <source>
        <dbReference type="ARBA" id="ARBA00023136"/>
    </source>
</evidence>
<dbReference type="SUPFAM" id="SSF90123">
    <property type="entry name" value="ABC transporter transmembrane region"/>
    <property type="match status" value="1"/>
</dbReference>
<dbReference type="GO" id="GO:0016020">
    <property type="term" value="C:membrane"/>
    <property type="evidence" value="ECO:0007669"/>
    <property type="project" value="InterPro"/>
</dbReference>
<dbReference type="VEuPathDB" id="CryptoDB:CHUDEA7_1380"/>
<name>A0A0S4TIB3_CRYHO</name>
<dbReference type="VEuPathDB" id="CryptoDB:Chro.70165"/>
<evidence type="ECO:0000256" key="2">
    <source>
        <dbReference type="ARBA" id="ARBA00022989"/>
    </source>
</evidence>
<reference evidence="5" key="1">
    <citation type="submission" date="2015-08" db="EMBL/GenBank/DDBJ databases">
        <authorList>
            <person name="Babu N.S."/>
            <person name="Beckwith C.J."/>
            <person name="Beseler K.G."/>
            <person name="Brison A."/>
            <person name="Carone J.V."/>
            <person name="Caskin T.P."/>
            <person name="Diamond M."/>
            <person name="Durham M.E."/>
            <person name="Foxe J.M."/>
            <person name="Go M."/>
            <person name="Henderson B.A."/>
            <person name="Jones I.B."/>
            <person name="McGettigan J.A."/>
            <person name="Micheletti S.J."/>
            <person name="Nasrallah M.E."/>
            <person name="Ortiz D."/>
            <person name="Piller C.R."/>
            <person name="Privatt S.R."/>
            <person name="Schneider S.L."/>
            <person name="Sharp S."/>
            <person name="Smith T.C."/>
            <person name="Stanton J.D."/>
            <person name="Ullery H.E."/>
            <person name="Wilson R.J."/>
            <person name="Serrano M.G."/>
            <person name="Buck G."/>
            <person name="Lee V."/>
            <person name="Wang Y."/>
            <person name="Carvalho R."/>
            <person name="Voegtly L."/>
            <person name="Shi R."/>
            <person name="Duckworth R."/>
            <person name="Johnson A."/>
            <person name="Loviza R."/>
            <person name="Walstead R."/>
            <person name="Shah Z."/>
            <person name="Kiflezghi M."/>
            <person name="Wade K."/>
            <person name="Ball S.L."/>
            <person name="Bradley K.W."/>
            <person name="Asai D.J."/>
            <person name="Bowman C.A."/>
            <person name="Russell D.A."/>
            <person name="Pope W.H."/>
            <person name="Jacobs-Sera D."/>
            <person name="Hendrix R.W."/>
            <person name="Hatfull G.F."/>
        </authorList>
    </citation>
    <scope>NUCLEOTIDE SEQUENCE [LARGE SCALE GENOMIC DNA]</scope>
</reference>
<feature type="transmembrane region" description="Helical" evidence="4">
    <location>
        <begin position="72"/>
        <end position="93"/>
    </location>
</feature>
<feature type="transmembrane region" description="Helical" evidence="4">
    <location>
        <begin position="257"/>
        <end position="274"/>
    </location>
</feature>
<proteinExistence type="predicted"/>
<dbReference type="OrthoDB" id="339483at2759"/>
<feature type="transmembrane region" description="Helical" evidence="4">
    <location>
        <begin position="134"/>
        <end position="153"/>
    </location>
</feature>
<dbReference type="GO" id="GO:0015833">
    <property type="term" value="P:peptide transport"/>
    <property type="evidence" value="ECO:0007669"/>
    <property type="project" value="InterPro"/>
</dbReference>
<gene>
    <name evidence="5" type="ORF">CHUDEA7_1380</name>
</gene>
<dbReference type="Proteomes" id="UP000199752">
    <property type="component" value="Chromosome 7"/>
</dbReference>
<protein>
    <submittedName>
        <fullName evidence="5">Uncharacterized protein</fullName>
    </submittedName>
</protein>
<evidence type="ECO:0000313" key="5">
    <source>
        <dbReference type="EMBL" id="CUV07117.1"/>
    </source>
</evidence>
<dbReference type="InterPro" id="IPR009248">
    <property type="entry name" value="SbmA_BacA"/>
</dbReference>
<dbReference type="GO" id="GO:1904680">
    <property type="term" value="F:peptide transmembrane transporter activity"/>
    <property type="evidence" value="ECO:0007669"/>
    <property type="project" value="InterPro"/>
</dbReference>
<evidence type="ECO:0000256" key="4">
    <source>
        <dbReference type="SAM" id="Phobius"/>
    </source>
</evidence>
<evidence type="ECO:0000256" key="1">
    <source>
        <dbReference type="ARBA" id="ARBA00022692"/>
    </source>
</evidence>